<reference evidence="2" key="2">
    <citation type="submission" date="2023-06" db="EMBL/GenBank/DDBJ databases">
        <authorList>
            <person name="Ma L."/>
            <person name="Liu K.-W."/>
            <person name="Li Z."/>
            <person name="Hsiao Y.-Y."/>
            <person name="Qi Y."/>
            <person name="Fu T."/>
            <person name="Tang G."/>
            <person name="Zhang D."/>
            <person name="Sun W.-H."/>
            <person name="Liu D.-K."/>
            <person name="Li Y."/>
            <person name="Chen G.-Z."/>
            <person name="Liu X.-D."/>
            <person name="Liao X.-Y."/>
            <person name="Jiang Y.-T."/>
            <person name="Yu X."/>
            <person name="Hao Y."/>
            <person name="Huang J."/>
            <person name="Zhao X.-W."/>
            <person name="Ke S."/>
            <person name="Chen Y.-Y."/>
            <person name="Wu W.-L."/>
            <person name="Hsu J.-L."/>
            <person name="Lin Y.-F."/>
            <person name="Huang M.-D."/>
            <person name="Li C.-Y."/>
            <person name="Huang L."/>
            <person name="Wang Z.-W."/>
            <person name="Zhao X."/>
            <person name="Zhong W.-Y."/>
            <person name="Peng D.-H."/>
            <person name="Ahmad S."/>
            <person name="Lan S."/>
            <person name="Zhang J.-S."/>
            <person name="Tsai W.-C."/>
            <person name="Van De Peer Y."/>
            <person name="Liu Z.-J."/>
        </authorList>
    </citation>
    <scope>NUCLEOTIDE SEQUENCE</scope>
    <source>
        <strain evidence="2">CP</strain>
        <tissue evidence="2">Leaves</tissue>
    </source>
</reference>
<reference evidence="2" key="1">
    <citation type="journal article" date="2023" name="Nat. Commun.">
        <title>Diploid and tetraploid genomes of Acorus and the evolution of monocots.</title>
        <authorList>
            <person name="Ma L."/>
            <person name="Liu K.W."/>
            <person name="Li Z."/>
            <person name="Hsiao Y.Y."/>
            <person name="Qi Y."/>
            <person name="Fu T."/>
            <person name="Tang G.D."/>
            <person name="Zhang D."/>
            <person name="Sun W.H."/>
            <person name="Liu D.K."/>
            <person name="Li Y."/>
            <person name="Chen G.Z."/>
            <person name="Liu X.D."/>
            <person name="Liao X.Y."/>
            <person name="Jiang Y.T."/>
            <person name="Yu X."/>
            <person name="Hao Y."/>
            <person name="Huang J."/>
            <person name="Zhao X.W."/>
            <person name="Ke S."/>
            <person name="Chen Y.Y."/>
            <person name="Wu W.L."/>
            <person name="Hsu J.L."/>
            <person name="Lin Y.F."/>
            <person name="Huang M.D."/>
            <person name="Li C.Y."/>
            <person name="Huang L."/>
            <person name="Wang Z.W."/>
            <person name="Zhao X."/>
            <person name="Zhong W.Y."/>
            <person name="Peng D.H."/>
            <person name="Ahmad S."/>
            <person name="Lan S."/>
            <person name="Zhang J.S."/>
            <person name="Tsai W.C."/>
            <person name="Van de Peer Y."/>
            <person name="Liu Z.J."/>
        </authorList>
    </citation>
    <scope>NUCLEOTIDE SEQUENCE</scope>
    <source>
        <strain evidence="2">CP</strain>
    </source>
</reference>
<name>A0AAV9F0T4_ACOCL</name>
<dbReference type="EMBL" id="JAUJYO010000004">
    <property type="protein sequence ID" value="KAK1318526.1"/>
    <property type="molecule type" value="Genomic_DNA"/>
</dbReference>
<organism evidence="2 3">
    <name type="scientific">Acorus calamus</name>
    <name type="common">Sweet flag</name>
    <dbReference type="NCBI Taxonomy" id="4465"/>
    <lineage>
        <taxon>Eukaryota</taxon>
        <taxon>Viridiplantae</taxon>
        <taxon>Streptophyta</taxon>
        <taxon>Embryophyta</taxon>
        <taxon>Tracheophyta</taxon>
        <taxon>Spermatophyta</taxon>
        <taxon>Magnoliopsida</taxon>
        <taxon>Liliopsida</taxon>
        <taxon>Acoraceae</taxon>
        <taxon>Acorus</taxon>
    </lineage>
</organism>
<evidence type="ECO:0000313" key="3">
    <source>
        <dbReference type="Proteomes" id="UP001180020"/>
    </source>
</evidence>
<sequence length="72" mass="8569">MECVDYTYRQLYGDGAAFIHIKRVWSYLYELYLEYVVNSGVYQVSNKNKSTHEDDMFEVMKQKNLKVVSRSS</sequence>
<evidence type="ECO:0000313" key="2">
    <source>
        <dbReference type="EMBL" id="KAK1319300.1"/>
    </source>
</evidence>
<accession>A0AAV9F0T4</accession>
<comment type="caution">
    <text evidence="2">The sequence shown here is derived from an EMBL/GenBank/DDBJ whole genome shotgun (WGS) entry which is preliminary data.</text>
</comment>
<dbReference type="Proteomes" id="UP001180020">
    <property type="component" value="Unassembled WGS sequence"/>
</dbReference>
<keyword evidence="3" id="KW-1185">Reference proteome</keyword>
<proteinExistence type="predicted"/>
<dbReference type="AlphaFoldDB" id="A0AAV9F0T4"/>
<evidence type="ECO:0000313" key="1">
    <source>
        <dbReference type="EMBL" id="KAK1318526.1"/>
    </source>
</evidence>
<dbReference type="EMBL" id="JAUJYO010000004">
    <property type="protein sequence ID" value="KAK1319300.1"/>
    <property type="molecule type" value="Genomic_DNA"/>
</dbReference>
<protein>
    <submittedName>
        <fullName evidence="2">Uncharacterized protein</fullName>
    </submittedName>
</protein>
<gene>
    <name evidence="1" type="ORF">QJS10_CPB04g01268</name>
    <name evidence="2" type="ORF">QJS10_CPB04g01271</name>
</gene>